<keyword evidence="1" id="KW-0812">Transmembrane</keyword>
<comment type="caution">
    <text evidence="2">The sequence shown here is derived from an EMBL/GenBank/DDBJ whole genome shotgun (WGS) entry which is preliminary data.</text>
</comment>
<protein>
    <submittedName>
        <fullName evidence="2">Uncharacterized protein</fullName>
    </submittedName>
</protein>
<keyword evidence="1" id="KW-1133">Transmembrane helix</keyword>
<dbReference type="EMBL" id="LFZN01000149">
    <property type="protein sequence ID" value="KXS97223.1"/>
    <property type="molecule type" value="Genomic_DNA"/>
</dbReference>
<dbReference type="Proteomes" id="UP000070133">
    <property type="component" value="Unassembled WGS sequence"/>
</dbReference>
<name>A0A139H446_9PEZI</name>
<evidence type="ECO:0000313" key="2">
    <source>
        <dbReference type="EMBL" id="KXS97223.1"/>
    </source>
</evidence>
<reference evidence="2 3" key="1">
    <citation type="submission" date="2015-07" db="EMBL/GenBank/DDBJ databases">
        <title>Comparative genomics of the Sigatoka disease complex on banana suggests a link between parallel evolutionary changes in Pseudocercospora fijiensis and Pseudocercospora eumusae and increased virulence on the banana host.</title>
        <authorList>
            <person name="Chang T.-C."/>
            <person name="Salvucci A."/>
            <person name="Crous P.W."/>
            <person name="Stergiopoulos I."/>
        </authorList>
    </citation>
    <scope>NUCLEOTIDE SEQUENCE [LARGE SCALE GENOMIC DNA]</scope>
    <source>
        <strain evidence="2 3">CBS 114824</strain>
    </source>
</reference>
<evidence type="ECO:0000313" key="3">
    <source>
        <dbReference type="Proteomes" id="UP000070133"/>
    </source>
</evidence>
<accession>A0A139H446</accession>
<gene>
    <name evidence="2" type="ORF">AC578_2839</name>
</gene>
<dbReference type="OrthoDB" id="10316076at2759"/>
<keyword evidence="1" id="KW-0472">Membrane</keyword>
<keyword evidence="3" id="KW-1185">Reference proteome</keyword>
<feature type="transmembrane region" description="Helical" evidence="1">
    <location>
        <begin position="20"/>
        <end position="41"/>
    </location>
</feature>
<sequence length="97" mass="10970">MPPRRASKTKKRAADKFAPWHWVAIGFGIPVIVGLLFYIFASLPISFRFWQSYEATPHAPKNTPASGARLLTTYEYQNVDGQLVPIEVTVPDPFHEI</sequence>
<organism evidence="2 3">
    <name type="scientific">Pseudocercospora eumusae</name>
    <dbReference type="NCBI Taxonomy" id="321146"/>
    <lineage>
        <taxon>Eukaryota</taxon>
        <taxon>Fungi</taxon>
        <taxon>Dikarya</taxon>
        <taxon>Ascomycota</taxon>
        <taxon>Pezizomycotina</taxon>
        <taxon>Dothideomycetes</taxon>
        <taxon>Dothideomycetidae</taxon>
        <taxon>Mycosphaerellales</taxon>
        <taxon>Mycosphaerellaceae</taxon>
        <taxon>Pseudocercospora</taxon>
    </lineage>
</organism>
<proteinExistence type="predicted"/>
<evidence type="ECO:0000256" key="1">
    <source>
        <dbReference type="SAM" id="Phobius"/>
    </source>
</evidence>
<dbReference type="AlphaFoldDB" id="A0A139H446"/>